<evidence type="ECO:0000313" key="4">
    <source>
        <dbReference type="Proteomes" id="UP000820818"/>
    </source>
</evidence>
<dbReference type="FunFam" id="2.130.10.10:FF:001317">
    <property type="entry name" value="DDB1-and CUL4-associated factor"/>
    <property type="match status" value="1"/>
</dbReference>
<dbReference type="SUPFAM" id="SSF50978">
    <property type="entry name" value="WD40 repeat-like"/>
    <property type="match status" value="1"/>
</dbReference>
<feature type="repeat" description="WD" evidence="1">
    <location>
        <begin position="357"/>
        <end position="391"/>
    </location>
</feature>
<dbReference type="PANTHER" id="PTHR19847">
    <property type="entry name" value="DDB1- AND CUL4-ASSOCIATED FACTOR 11"/>
    <property type="match status" value="1"/>
</dbReference>
<dbReference type="GO" id="GO:0080008">
    <property type="term" value="C:Cul4-RING E3 ubiquitin ligase complex"/>
    <property type="evidence" value="ECO:0007669"/>
    <property type="project" value="TreeGrafter"/>
</dbReference>
<feature type="region of interest" description="Disordered" evidence="2">
    <location>
        <begin position="1"/>
        <end position="25"/>
    </location>
</feature>
<dbReference type="Proteomes" id="UP000820818">
    <property type="component" value="Linkage Group LG9"/>
</dbReference>
<comment type="caution">
    <text evidence="3">The sequence shown here is derived from an EMBL/GenBank/DDBJ whole genome shotgun (WGS) entry which is preliminary data.</text>
</comment>
<feature type="region of interest" description="Disordered" evidence="2">
    <location>
        <begin position="528"/>
        <end position="599"/>
    </location>
</feature>
<dbReference type="PROSITE" id="PS50082">
    <property type="entry name" value="WD_REPEATS_2"/>
    <property type="match status" value="2"/>
</dbReference>
<dbReference type="FunFam" id="2.130.10.10:FF:001503">
    <property type="entry name" value="DDB1-and CUL4-associated factor"/>
    <property type="match status" value="1"/>
</dbReference>
<dbReference type="Pfam" id="PF00400">
    <property type="entry name" value="WD40"/>
    <property type="match status" value="4"/>
</dbReference>
<dbReference type="AlphaFoldDB" id="A0AAD5KZB5"/>
<keyword evidence="4" id="KW-1185">Reference proteome</keyword>
<dbReference type="InterPro" id="IPR036322">
    <property type="entry name" value="WD40_repeat_dom_sf"/>
</dbReference>
<reference evidence="3 4" key="1">
    <citation type="submission" date="2022-05" db="EMBL/GenBank/DDBJ databases">
        <title>A multi-omics perspective on studying reproductive biology in Daphnia sinensis.</title>
        <authorList>
            <person name="Jia J."/>
        </authorList>
    </citation>
    <scope>NUCLEOTIDE SEQUENCE [LARGE SCALE GENOMIC DNA]</scope>
    <source>
        <strain evidence="3 4">WSL</strain>
    </source>
</reference>
<dbReference type="Gene3D" id="2.130.10.10">
    <property type="entry name" value="YVTN repeat-like/Quinoprotein amine dehydrogenase"/>
    <property type="match status" value="2"/>
</dbReference>
<organism evidence="3 4">
    <name type="scientific">Daphnia sinensis</name>
    <dbReference type="NCBI Taxonomy" id="1820382"/>
    <lineage>
        <taxon>Eukaryota</taxon>
        <taxon>Metazoa</taxon>
        <taxon>Ecdysozoa</taxon>
        <taxon>Arthropoda</taxon>
        <taxon>Crustacea</taxon>
        <taxon>Branchiopoda</taxon>
        <taxon>Diplostraca</taxon>
        <taxon>Cladocera</taxon>
        <taxon>Anomopoda</taxon>
        <taxon>Daphniidae</taxon>
        <taxon>Daphnia</taxon>
        <taxon>Daphnia similis group</taxon>
    </lineage>
</organism>
<dbReference type="SMART" id="SM00320">
    <property type="entry name" value="WD40"/>
    <property type="match status" value="7"/>
</dbReference>
<proteinExistence type="predicted"/>
<keyword evidence="1" id="KW-0853">WD repeat</keyword>
<dbReference type="InterPro" id="IPR001680">
    <property type="entry name" value="WD40_rpt"/>
</dbReference>
<dbReference type="InterPro" id="IPR015943">
    <property type="entry name" value="WD40/YVTN_repeat-like_dom_sf"/>
</dbReference>
<sequence>MNSDDEDRESSNRDDTSSMSDEESDTDIATVLTQLIRRLVILYPLLIIGWCADHLNIQQFFPFFGNHSGRAHILSESNSVFEERNESFHDFLSGTRLPFADSPPDLTVLEGTDLYLSTSLSSGFFKHGCKSQSSRVTSLLFQRQVGMKGTGHFSGGDRSYIGHNYLPNKFKPVANCNHKMFCGTYSKDGNIFLSAAQDRVLRVFDTSKGGFDCIRKIPARDVGWSILDTAFSPDGRNIIYSSWSEAIHLCNIYDGVERHEVLPLCPELRRFCIFSLTFSQDGNEVLGGANDGCLYIYDCEKRQRTLRIDAHDEDVNTVAYADETSQILFSGADDGLCKVWDRRTLAENGEAKPVGILGGHVDGLTFVDSRGDGRHLITNSKDQSIKLWDMRKFSGSEVQQRTRTFMSSQSWDYSFQNVPWRLSCSKNKIAGDTSLMTYRGHSVLRTLIRCRFSPAFSTGQRYIYSGCAAGKVFIYDVLTGMPAAILTGHSDCVRDVSWHPYSMDIIDSAWDGRHYRWFHAAPDSEDDMDFDSEEYVTDSESNESNPGFRQGRSLYRDDDLVDGGGSREVRRSPRLAARATPQTARRTSQRQASNRRPPL</sequence>
<evidence type="ECO:0000256" key="1">
    <source>
        <dbReference type="PROSITE-ProRule" id="PRU00221"/>
    </source>
</evidence>
<name>A0AAD5KZB5_9CRUS</name>
<feature type="compositionally biased region" description="Acidic residues" evidence="2">
    <location>
        <begin position="528"/>
        <end position="541"/>
    </location>
</feature>
<evidence type="ECO:0000256" key="2">
    <source>
        <dbReference type="SAM" id="MobiDB-lite"/>
    </source>
</evidence>
<dbReference type="InterPro" id="IPR051859">
    <property type="entry name" value="DCAF"/>
</dbReference>
<dbReference type="PANTHER" id="PTHR19847:SF7">
    <property type="entry name" value="DDB1- AND CUL4-ASSOCIATED FACTOR 11"/>
    <property type="match status" value="1"/>
</dbReference>
<evidence type="ECO:0000313" key="3">
    <source>
        <dbReference type="EMBL" id="KAI9553360.1"/>
    </source>
</evidence>
<protein>
    <submittedName>
        <fullName evidence="3">Uncharacterized protein</fullName>
    </submittedName>
</protein>
<dbReference type="EMBL" id="WJBH02000009">
    <property type="protein sequence ID" value="KAI9553360.1"/>
    <property type="molecule type" value="Genomic_DNA"/>
</dbReference>
<accession>A0AAD5KZB5</accession>
<feature type="repeat" description="WD" evidence="1">
    <location>
        <begin position="308"/>
        <end position="341"/>
    </location>
</feature>
<dbReference type="PROSITE" id="PS50294">
    <property type="entry name" value="WD_REPEATS_REGION"/>
    <property type="match status" value="2"/>
</dbReference>
<dbReference type="GO" id="GO:0043161">
    <property type="term" value="P:proteasome-mediated ubiquitin-dependent protein catabolic process"/>
    <property type="evidence" value="ECO:0007669"/>
    <property type="project" value="TreeGrafter"/>
</dbReference>
<gene>
    <name evidence="3" type="ORF">GHT06_021260</name>
</gene>
<feature type="compositionally biased region" description="Low complexity" evidence="2">
    <location>
        <begin position="574"/>
        <end position="592"/>
    </location>
</feature>